<evidence type="ECO:0000313" key="2">
    <source>
        <dbReference type="Proteomes" id="UP000012062"/>
    </source>
</evidence>
<dbReference type="AlphaFoldDB" id="M5EQV4"/>
<gene>
    <name evidence="1" type="ORF">MESS2_350069</name>
</gene>
<reference evidence="1 2" key="1">
    <citation type="submission" date="2013-02" db="EMBL/GenBank/DDBJ databases">
        <authorList>
            <person name="Genoscope - CEA"/>
        </authorList>
    </citation>
    <scope>NUCLEOTIDE SEQUENCE [LARGE SCALE GENOMIC DNA]</scope>
    <source>
        <strain evidence="1 2">STM 2683</strain>
    </source>
</reference>
<protein>
    <submittedName>
        <fullName evidence="1">Uncharacterized protein</fullName>
    </submittedName>
</protein>
<sequence>MGLIPILASMPGRPRAGKRHDRHRRLPEFGDGYFLDQRVECLADALACFVEAAEAVLRTLQKLARCREVASHDNTYWFGRRTDIVSPLN</sequence>
<dbReference type="EMBL" id="CAUM01000101">
    <property type="protein sequence ID" value="CCV06697.1"/>
    <property type="molecule type" value="Genomic_DNA"/>
</dbReference>
<accession>M5EQV4</accession>
<dbReference type="Proteomes" id="UP000012062">
    <property type="component" value="Unassembled WGS sequence"/>
</dbReference>
<evidence type="ECO:0000313" key="1">
    <source>
        <dbReference type="EMBL" id="CCV06697.1"/>
    </source>
</evidence>
<keyword evidence="2" id="KW-1185">Reference proteome</keyword>
<proteinExistence type="predicted"/>
<organism evidence="1 2">
    <name type="scientific">Mesorhizobium metallidurans STM 2683</name>
    <dbReference type="NCBI Taxonomy" id="1297569"/>
    <lineage>
        <taxon>Bacteria</taxon>
        <taxon>Pseudomonadati</taxon>
        <taxon>Pseudomonadota</taxon>
        <taxon>Alphaproteobacteria</taxon>
        <taxon>Hyphomicrobiales</taxon>
        <taxon>Phyllobacteriaceae</taxon>
        <taxon>Mesorhizobium</taxon>
    </lineage>
</organism>
<name>M5EQV4_9HYPH</name>
<comment type="caution">
    <text evidence="1">The sequence shown here is derived from an EMBL/GenBank/DDBJ whole genome shotgun (WGS) entry which is preliminary data.</text>
</comment>